<evidence type="ECO:0000256" key="5">
    <source>
        <dbReference type="ARBA" id="ARBA00022475"/>
    </source>
</evidence>
<proteinExistence type="inferred from homology"/>
<accession>A0A6P8G5Q6</accession>
<keyword evidence="16 29" id="KW-0472">Membrane</keyword>
<feature type="region of interest" description="Disordered" evidence="28">
    <location>
        <begin position="1131"/>
        <end position="1185"/>
    </location>
</feature>
<evidence type="ECO:0000256" key="25">
    <source>
        <dbReference type="ARBA" id="ARBA00031999"/>
    </source>
</evidence>
<evidence type="ECO:0000256" key="17">
    <source>
        <dbReference type="ARBA" id="ARBA00023303"/>
    </source>
</evidence>
<keyword evidence="17 32" id="KW-0407">Ion channel</keyword>
<dbReference type="Pfam" id="PF21014">
    <property type="entry name" value="Slowpoke_C"/>
    <property type="match status" value="1"/>
</dbReference>
<dbReference type="RefSeq" id="XP_031434674.1">
    <property type="nucleotide sequence ID" value="XM_031578814.2"/>
</dbReference>
<keyword evidence="14 29" id="KW-1133">Transmembrane helix</keyword>
<dbReference type="PRINTS" id="PR00169">
    <property type="entry name" value="KCHANNEL"/>
</dbReference>
<feature type="domain" description="RCK N-terminal" evidence="30">
    <location>
        <begin position="785"/>
        <end position="929"/>
    </location>
</feature>
<evidence type="ECO:0000256" key="22">
    <source>
        <dbReference type="ARBA" id="ARBA00030518"/>
    </source>
</evidence>
<keyword evidence="31" id="KW-1185">Reference proteome</keyword>
<evidence type="ECO:0000256" key="9">
    <source>
        <dbReference type="ARBA" id="ARBA00022826"/>
    </source>
</evidence>
<feature type="domain" description="RCK N-terminal" evidence="30">
    <location>
        <begin position="378"/>
        <end position="520"/>
    </location>
</feature>
<evidence type="ECO:0000256" key="18">
    <source>
        <dbReference type="ARBA" id="ARBA00029579"/>
    </source>
</evidence>
<evidence type="ECO:0000256" key="3">
    <source>
        <dbReference type="ARBA" id="ARBA00018044"/>
    </source>
</evidence>
<evidence type="ECO:0000256" key="11">
    <source>
        <dbReference type="ARBA" id="ARBA00022842"/>
    </source>
</evidence>
<keyword evidence="4" id="KW-0813">Transport</keyword>
<evidence type="ECO:0000256" key="6">
    <source>
        <dbReference type="ARBA" id="ARBA00022538"/>
    </source>
</evidence>
<comment type="catalytic activity">
    <reaction evidence="27">
        <text>K(+)(in) = K(+)(out)</text>
        <dbReference type="Rhea" id="RHEA:29463"/>
        <dbReference type="ChEBI" id="CHEBI:29103"/>
    </reaction>
</comment>
<evidence type="ECO:0000313" key="32">
    <source>
        <dbReference type="RefSeq" id="XP_031434674.1"/>
    </source>
</evidence>
<evidence type="ECO:0000313" key="31">
    <source>
        <dbReference type="Proteomes" id="UP000515152"/>
    </source>
</evidence>
<evidence type="ECO:0000256" key="28">
    <source>
        <dbReference type="SAM" id="MobiDB-lite"/>
    </source>
</evidence>
<dbReference type="Gene3D" id="1.10.287.70">
    <property type="match status" value="1"/>
</dbReference>
<dbReference type="InterPro" id="IPR003148">
    <property type="entry name" value="RCK_N"/>
</dbReference>
<dbReference type="AlphaFoldDB" id="A0A6P8G5Q6"/>
<evidence type="ECO:0000256" key="15">
    <source>
        <dbReference type="ARBA" id="ARBA00023065"/>
    </source>
</evidence>
<evidence type="ECO:0000256" key="14">
    <source>
        <dbReference type="ARBA" id="ARBA00022989"/>
    </source>
</evidence>
<dbReference type="GO" id="GO:0045211">
    <property type="term" value="C:postsynaptic membrane"/>
    <property type="evidence" value="ECO:0007669"/>
    <property type="project" value="TreeGrafter"/>
</dbReference>
<evidence type="ECO:0000256" key="20">
    <source>
        <dbReference type="ARBA" id="ARBA00030288"/>
    </source>
</evidence>
<dbReference type="CTD" id="568554"/>
<evidence type="ECO:0000256" key="12">
    <source>
        <dbReference type="ARBA" id="ARBA00022882"/>
    </source>
</evidence>
<dbReference type="PRINTS" id="PR01449">
    <property type="entry name" value="BKCHANNELA"/>
</dbReference>
<evidence type="ECO:0000256" key="13">
    <source>
        <dbReference type="ARBA" id="ARBA00022958"/>
    </source>
</evidence>
<keyword evidence="12" id="KW-0851">Voltage-gated channel</keyword>
<evidence type="ECO:0000256" key="2">
    <source>
        <dbReference type="ARBA" id="ARBA00008648"/>
    </source>
</evidence>
<evidence type="ECO:0000256" key="10">
    <source>
        <dbReference type="ARBA" id="ARBA00022837"/>
    </source>
</evidence>
<dbReference type="InterPro" id="IPR005821">
    <property type="entry name" value="Ion_trans_dom"/>
</dbReference>
<gene>
    <name evidence="32" type="primary">kcnma1a</name>
</gene>
<dbReference type="FunFam" id="3.40.50.720:FF:000098">
    <property type="entry name" value="calcium-activated potassium channel subunit alpha-1 isoform X3"/>
    <property type="match status" value="1"/>
</dbReference>
<dbReference type="Pfam" id="PF22614">
    <property type="entry name" value="Slo-like_RCK"/>
    <property type="match status" value="2"/>
</dbReference>
<dbReference type="InterPro" id="IPR036291">
    <property type="entry name" value="NAD(P)-bd_dom_sf"/>
</dbReference>
<dbReference type="GO" id="GO:0034702">
    <property type="term" value="C:monoatomic ion channel complex"/>
    <property type="evidence" value="ECO:0007669"/>
    <property type="project" value="UniProtKB-KW"/>
</dbReference>
<evidence type="ECO:0000256" key="27">
    <source>
        <dbReference type="ARBA" id="ARBA00034430"/>
    </source>
</evidence>
<reference evidence="32" key="1">
    <citation type="submission" date="2025-08" db="UniProtKB">
        <authorList>
            <consortium name="RefSeq"/>
        </authorList>
    </citation>
    <scope>IDENTIFICATION</scope>
</reference>
<feature type="transmembrane region" description="Helical" evidence="29">
    <location>
        <begin position="271"/>
        <end position="292"/>
    </location>
</feature>
<feature type="compositionally biased region" description="Low complexity" evidence="28">
    <location>
        <begin position="1134"/>
        <end position="1154"/>
    </location>
</feature>
<dbReference type="GeneID" id="105909674"/>
<dbReference type="PANTHER" id="PTHR10027">
    <property type="entry name" value="CALCIUM-ACTIVATED POTASSIUM CHANNEL ALPHA CHAIN"/>
    <property type="match status" value="1"/>
</dbReference>
<evidence type="ECO:0000256" key="1">
    <source>
        <dbReference type="ARBA" id="ARBA00004651"/>
    </source>
</evidence>
<dbReference type="PROSITE" id="PS51201">
    <property type="entry name" value="RCK_N"/>
    <property type="match status" value="2"/>
</dbReference>
<dbReference type="InterPro" id="IPR048735">
    <property type="entry name" value="Slowpoke-like_C"/>
</dbReference>
<evidence type="ECO:0000259" key="30">
    <source>
        <dbReference type="PROSITE" id="PS51201"/>
    </source>
</evidence>
<evidence type="ECO:0000256" key="7">
    <source>
        <dbReference type="ARBA" id="ARBA00022692"/>
    </source>
</evidence>
<keyword evidence="8" id="KW-0479">Metal-binding</keyword>
<evidence type="ECO:0000256" key="23">
    <source>
        <dbReference type="ARBA" id="ARBA00030652"/>
    </source>
</evidence>
<evidence type="ECO:0000256" key="26">
    <source>
        <dbReference type="ARBA" id="ARBA00033447"/>
    </source>
</evidence>
<dbReference type="Pfam" id="PF03493">
    <property type="entry name" value="BK_channel_a"/>
    <property type="match status" value="1"/>
</dbReference>
<dbReference type="SUPFAM" id="SSF81324">
    <property type="entry name" value="Voltage-gated potassium channels"/>
    <property type="match status" value="1"/>
</dbReference>
<evidence type="ECO:0000256" key="29">
    <source>
        <dbReference type="SAM" id="Phobius"/>
    </source>
</evidence>
<keyword evidence="7 29" id="KW-0812">Transmembrane</keyword>
<feature type="transmembrane region" description="Helical" evidence="29">
    <location>
        <begin position="308"/>
        <end position="326"/>
    </location>
</feature>
<evidence type="ECO:0000256" key="19">
    <source>
        <dbReference type="ARBA" id="ARBA00029583"/>
    </source>
</evidence>
<feature type="transmembrane region" description="Helical" evidence="29">
    <location>
        <begin position="150"/>
        <end position="168"/>
    </location>
</feature>
<keyword evidence="13" id="KW-0630">Potassium</keyword>
<feature type="compositionally biased region" description="Basic and acidic residues" evidence="28">
    <location>
        <begin position="1165"/>
        <end position="1174"/>
    </location>
</feature>
<keyword evidence="11" id="KW-0460">Magnesium</keyword>
<dbReference type="SUPFAM" id="SSF51735">
    <property type="entry name" value="NAD(P)-binding Rossmann-fold domains"/>
    <property type="match status" value="1"/>
</dbReference>
<comment type="similarity">
    <text evidence="2">Belongs to the potassium channel family. Calcium-activated (TC 1.A.1.3) subfamily. KCa1.1/KCNMA1 sub-subfamily.</text>
</comment>
<dbReference type="FunFam" id="1.10.287.70:FF:000015">
    <property type="entry name" value="Calcium-activated potassium channel subunit alpha-1 isoform X7"/>
    <property type="match status" value="1"/>
</dbReference>
<keyword evidence="10" id="KW-0106">Calcium</keyword>
<dbReference type="InterPro" id="IPR003929">
    <property type="entry name" value="K_chnl_BK_asu"/>
</dbReference>
<protein>
    <recommendedName>
        <fullName evidence="3">Calcium-activated potassium channel subunit alpha-1</fullName>
    </recommendedName>
    <alternativeName>
        <fullName evidence="18">BK channel</fullName>
    </alternativeName>
    <alternativeName>
        <fullName evidence="22">BKCA alpha</fullName>
    </alternativeName>
    <alternativeName>
        <fullName evidence="20">Calcium-activated potassium channel, subfamily M subunit alpha-1</fullName>
    </alternativeName>
    <alternativeName>
        <fullName evidence="24">K(VCA)alpha</fullName>
    </alternativeName>
    <alternativeName>
        <fullName evidence="23">KCa1.1</fullName>
    </alternativeName>
    <alternativeName>
        <fullName evidence="25">Maxi K channel</fullName>
    </alternativeName>
    <alternativeName>
        <fullName evidence="19">Slo-alpha</fullName>
    </alternativeName>
    <alternativeName>
        <fullName evidence="21">Slo1</fullName>
    </alternativeName>
    <alternativeName>
        <fullName evidence="26">Slowpoke homolog</fullName>
    </alternativeName>
</protein>
<evidence type="ECO:0000256" key="8">
    <source>
        <dbReference type="ARBA" id="ARBA00022723"/>
    </source>
</evidence>
<feature type="transmembrane region" description="Helical" evidence="29">
    <location>
        <begin position="338"/>
        <end position="356"/>
    </location>
</feature>
<dbReference type="GO" id="GO:0046872">
    <property type="term" value="F:metal ion binding"/>
    <property type="evidence" value="ECO:0007669"/>
    <property type="project" value="UniProtKB-KW"/>
</dbReference>
<evidence type="ECO:0000256" key="16">
    <source>
        <dbReference type="ARBA" id="ARBA00023136"/>
    </source>
</evidence>
<feature type="transmembrane region" description="Helical" evidence="29">
    <location>
        <begin position="56"/>
        <end position="78"/>
    </location>
</feature>
<dbReference type="Gene3D" id="3.40.50.720">
    <property type="entry name" value="NAD(P)-binding Rossmann-like Domain"/>
    <property type="match status" value="2"/>
</dbReference>
<dbReference type="Pfam" id="PF00520">
    <property type="entry name" value="Ion_trans"/>
    <property type="match status" value="1"/>
</dbReference>
<keyword evidence="5" id="KW-1003">Cell membrane</keyword>
<comment type="subcellular location">
    <subcellularLocation>
        <location evidence="1">Cell membrane</location>
        <topology evidence="1">Multi-pass membrane protein</topology>
    </subcellularLocation>
</comment>
<organism evidence="31 32">
    <name type="scientific">Clupea harengus</name>
    <name type="common">Atlantic herring</name>
    <dbReference type="NCBI Taxonomy" id="7950"/>
    <lineage>
        <taxon>Eukaryota</taxon>
        <taxon>Metazoa</taxon>
        <taxon>Chordata</taxon>
        <taxon>Craniata</taxon>
        <taxon>Vertebrata</taxon>
        <taxon>Euteleostomi</taxon>
        <taxon>Actinopterygii</taxon>
        <taxon>Neopterygii</taxon>
        <taxon>Teleostei</taxon>
        <taxon>Clupei</taxon>
        <taxon>Clupeiformes</taxon>
        <taxon>Clupeoidei</taxon>
        <taxon>Clupeidae</taxon>
        <taxon>Clupea</taxon>
    </lineage>
</organism>
<dbReference type="Proteomes" id="UP000515152">
    <property type="component" value="Chromosome 13"/>
</dbReference>
<evidence type="ECO:0000256" key="21">
    <source>
        <dbReference type="ARBA" id="ARBA00030326"/>
    </source>
</evidence>
<keyword evidence="15" id="KW-0406">Ion transport</keyword>
<sequence>MLVVADGNVSYGSSRSIMSNNYIYNKNPDSSVSISKMDVIIPFSPDVPCDNNGQRMWWAFLASSMVTFFGGLFIILLWRTLKYLYTVCCHCNIKPKTKEKVINPGIIQADGTIKTDKDEPPPPASEVGWMTSVKDWAGVMISAQTLTGRVLVVLVFALSIGALGIYFIDSSDPIESCQNFYKDFTLQIDMAFNVFFLLYFGLRFIAANDKLWFWLEVNSVVDFFTVPPVFVSVYLNRSWLGLRFLRALRLIQFSEILQFLNILKTSNSIKLVNLCSIFISTWLTAAGFIHLVENSGDPWENFQNSQSLSYWECVYLLMVTMSTVGYGDVYAKTTLGRLFMVFFILGGLAMFASYVPEIIELIGNRKKYGGSYSAVNGRKHIVVCGHITLESVSNFLKDFLHKDRDDVNVEIVFLHNISPNLELEALFKRHFTQVEFYQGSVLNPHDLARVKIESADACLILANKYCPDPDAEDASNIMRVISIKNYHPKIRIITQMLQYHNKAHLLNIPSWNWREGDDAICLAELKAGFIAQSCLAQGLSTMLANLFSMRSFIKIEEDTWQKYYLEGVANEMYTEYLSNAFVGLSFPVICELCYVKLKLLLIAIEYKSETNESRSRKRILINPGNHVKMQEGTLGFFIASDAKEVKRAFYYCKACHDDITDPKRIKKCGCKRLIYSDGATTPEKAGSQKEAGVRFKTDINLVEDEHPSTLSPKKKQRNGGMRNSPSCSPKMMRHDPLLVPGNEQIENMDVNVKRYDSTGMFHWCPSKEIEKVILTRSEASMTVLSGHVVVCIFGDVTSALVGLRNLVMPLRASNFHFHELKPIVFVGSLEYLRREWETLHNFPKVSILPGTPLSRADLRAVNINLCDMCVILSANQNNIDDASLQDKECILASLNIKSMQFDDSIGVLQANSQGFTPPGMDRSSPDNSPVHGLVRQASVTTGLHIPIITELVNDSNVQFLDQDDDDDPDTELYLTQPFACGTAFAVSVLDSLMSATYFNDNILTLIRTLVTGGATPELEALLAEENALRGGYSTPQTLANRDRCRVAQLALYDGPFADLGDGGCYGDLFCKALKTYNMLCFGIYRLRDAHIGAPSICTKRYVITNPPYEFELVPSDLIFCLMQFDHNAGQSRTSLSHSSHSSHSSSKKSSSVHSIPTANRQSRTKAREARDKQNATRMNRMGQEKKWFTDEADNAYPRNIQIKPMSTHMANQVNQYKSTSSLIPPIREVEDEC</sequence>
<dbReference type="InterPro" id="IPR047871">
    <property type="entry name" value="K_chnl_Slo-like"/>
</dbReference>
<feature type="region of interest" description="Disordered" evidence="28">
    <location>
        <begin position="704"/>
        <end position="733"/>
    </location>
</feature>
<keyword evidence="9" id="KW-0631">Potassium channel</keyword>
<dbReference type="PANTHER" id="PTHR10027:SF33">
    <property type="entry name" value="CALCIUM-ACTIVATED POTASSIUM CHANNEL SUBUNIT ALPHA-1-RELATED"/>
    <property type="match status" value="1"/>
</dbReference>
<evidence type="ECO:0000256" key="4">
    <source>
        <dbReference type="ARBA" id="ARBA00022448"/>
    </source>
</evidence>
<feature type="transmembrane region" description="Helical" evidence="29">
    <location>
        <begin position="188"/>
        <end position="206"/>
    </location>
</feature>
<dbReference type="GO" id="GO:0060072">
    <property type="term" value="F:large conductance calcium-activated potassium channel activity"/>
    <property type="evidence" value="ECO:0007669"/>
    <property type="project" value="TreeGrafter"/>
</dbReference>
<dbReference type="FunFam" id="3.40.50.720:FF:000005">
    <property type="entry name" value="calcium-activated potassium channel subunit alpha-1 isoform X6"/>
    <property type="match status" value="1"/>
</dbReference>
<name>A0A6P8G5Q6_CLUHA</name>
<keyword evidence="6" id="KW-0633">Potassium transport</keyword>
<evidence type="ECO:0000256" key="24">
    <source>
        <dbReference type="ARBA" id="ARBA00031597"/>
    </source>
</evidence>